<dbReference type="EMBL" id="CAJNYU010002194">
    <property type="protein sequence ID" value="CAF3515107.1"/>
    <property type="molecule type" value="Genomic_DNA"/>
</dbReference>
<accession>A0A818I5M9</accession>
<keyword evidence="1" id="KW-1133">Transmembrane helix</keyword>
<keyword evidence="1" id="KW-0812">Transmembrane</keyword>
<feature type="domain" description="Tesmin/TSO1-like CXC" evidence="2">
    <location>
        <begin position="67"/>
        <end position="108"/>
    </location>
</feature>
<sequence>MYIVLSFKYIYIYIYIYTSVIGSITTYPSFHIAYSIFNIYLTMLNEEYSNKTEKRKTSKKSTYEKKMKTKKCNCRSGCSKRSCYCNKSNRGCDSSCGCGSSCRNLFNHLDYFFGEDSKCTAHPCFVDWLVKNVKTADGLQNIDREALQRKIMNCGRFSELSDDEDFQKWSKKWNRIEVNEKLGHMQKFFRMLLSDDATEHYYSFCNNDLAEDDCDWHCTLCKTCRDWREWHCDGCNKCAYGTTLPFCQIINGYDTSHETLKSFQYSKILLKCLEYEPNMYRLIYFTANYLSSQYRIDILNIICQTYTDNIEQGIESNKDYSQSESRIVVAKLAVQQGKS</sequence>
<evidence type="ECO:0000259" key="2">
    <source>
        <dbReference type="SMART" id="SM01114"/>
    </source>
</evidence>
<evidence type="ECO:0000313" key="3">
    <source>
        <dbReference type="EMBL" id="CAF3515107.1"/>
    </source>
</evidence>
<comment type="caution">
    <text evidence="3">The sequence shown here is derived from an EMBL/GenBank/DDBJ whole genome shotgun (WGS) entry which is preliminary data.</text>
</comment>
<keyword evidence="1" id="KW-0472">Membrane</keyword>
<proteinExistence type="predicted"/>
<feature type="transmembrane region" description="Helical" evidence="1">
    <location>
        <begin position="12"/>
        <end position="37"/>
    </location>
</feature>
<dbReference type="InterPro" id="IPR033467">
    <property type="entry name" value="Tesmin/TSO1-like_CXC"/>
</dbReference>
<dbReference type="SUPFAM" id="SSF82199">
    <property type="entry name" value="SET domain"/>
    <property type="match status" value="1"/>
</dbReference>
<dbReference type="AlphaFoldDB" id="A0A818I5M9"/>
<protein>
    <recommendedName>
        <fullName evidence="2">Tesmin/TSO1-like CXC domain-containing protein</fullName>
    </recommendedName>
</protein>
<organism evidence="3 4">
    <name type="scientific">Rotaria socialis</name>
    <dbReference type="NCBI Taxonomy" id="392032"/>
    <lineage>
        <taxon>Eukaryota</taxon>
        <taxon>Metazoa</taxon>
        <taxon>Spiralia</taxon>
        <taxon>Gnathifera</taxon>
        <taxon>Rotifera</taxon>
        <taxon>Eurotatoria</taxon>
        <taxon>Bdelloidea</taxon>
        <taxon>Philodinida</taxon>
        <taxon>Philodinidae</taxon>
        <taxon>Rotaria</taxon>
    </lineage>
</organism>
<evidence type="ECO:0000313" key="4">
    <source>
        <dbReference type="Proteomes" id="UP000663869"/>
    </source>
</evidence>
<dbReference type="Proteomes" id="UP000663869">
    <property type="component" value="Unassembled WGS sequence"/>
</dbReference>
<name>A0A818I5M9_9BILA</name>
<dbReference type="SMART" id="SM01114">
    <property type="entry name" value="CXC"/>
    <property type="match status" value="1"/>
</dbReference>
<reference evidence="3" key="1">
    <citation type="submission" date="2021-02" db="EMBL/GenBank/DDBJ databases">
        <authorList>
            <person name="Nowell W R."/>
        </authorList>
    </citation>
    <scope>NUCLEOTIDE SEQUENCE</scope>
</reference>
<dbReference type="InterPro" id="IPR046341">
    <property type="entry name" value="SET_dom_sf"/>
</dbReference>
<evidence type="ECO:0000256" key="1">
    <source>
        <dbReference type="SAM" id="Phobius"/>
    </source>
</evidence>
<gene>
    <name evidence="3" type="ORF">FME351_LOCUS17611</name>
</gene>